<protein>
    <recommendedName>
        <fullName evidence="3">Restriction endonuclease</fullName>
    </recommendedName>
</protein>
<gene>
    <name evidence="1" type="ORF">LC586_04615</name>
</gene>
<evidence type="ECO:0008006" key="3">
    <source>
        <dbReference type="Google" id="ProtNLM"/>
    </source>
</evidence>
<keyword evidence="2" id="KW-1185">Reference proteome</keyword>
<accession>A0ABS8I2U7</accession>
<evidence type="ECO:0000313" key="1">
    <source>
        <dbReference type="EMBL" id="MCC5598520.1"/>
    </source>
</evidence>
<dbReference type="Proteomes" id="UP001199525">
    <property type="component" value="Unassembled WGS sequence"/>
</dbReference>
<proteinExistence type="predicted"/>
<dbReference type="RefSeq" id="WP_229483338.1">
    <property type="nucleotide sequence ID" value="NZ_JAIVFQ010000004.1"/>
</dbReference>
<name>A0ABS8I2U7_9NOSO</name>
<sequence>MNWEELKGEGDVAVKKVCDGLEKRGINVGKSIMSQFGTDEDIPVYDSLGNKLFWISVKSVPGNTTDPKKLPPGYKGWMCGEVESKQWIYPPTVIIWYCLKSNVAWGAITPKRPSTEWFIYPDRYGIIKDQRKSYLSGKTYYIYPSYCVPVERIISKDQVIEYIKQLSDL</sequence>
<organism evidence="1 2">
    <name type="scientific">Nostoc favosum CHAB5714</name>
    <dbReference type="NCBI Taxonomy" id="2780399"/>
    <lineage>
        <taxon>Bacteria</taxon>
        <taxon>Bacillati</taxon>
        <taxon>Cyanobacteriota</taxon>
        <taxon>Cyanophyceae</taxon>
        <taxon>Nostocales</taxon>
        <taxon>Nostocaceae</taxon>
        <taxon>Nostoc</taxon>
        <taxon>Nostoc favosum</taxon>
    </lineage>
</organism>
<dbReference type="EMBL" id="JAIVFQ010000004">
    <property type="protein sequence ID" value="MCC5598520.1"/>
    <property type="molecule type" value="Genomic_DNA"/>
</dbReference>
<evidence type="ECO:0000313" key="2">
    <source>
        <dbReference type="Proteomes" id="UP001199525"/>
    </source>
</evidence>
<comment type="caution">
    <text evidence="1">The sequence shown here is derived from an EMBL/GenBank/DDBJ whole genome shotgun (WGS) entry which is preliminary data.</text>
</comment>
<reference evidence="1 2" key="1">
    <citation type="journal article" date="2021" name="Microorganisms">
        <title>Genome Evolution of Filamentous Cyanobacterium Nostoc Species: From Facultative Symbiosis to Free Living.</title>
        <authorList>
            <person name="Huo D."/>
            <person name="Li H."/>
            <person name="Cai F."/>
            <person name="Guo X."/>
            <person name="Qiao Z."/>
            <person name="Wang W."/>
            <person name="Yu G."/>
            <person name="Li R."/>
        </authorList>
    </citation>
    <scope>NUCLEOTIDE SEQUENCE [LARGE SCALE GENOMIC DNA]</scope>
    <source>
        <strain evidence="1 2">CHAB 5714</strain>
    </source>
</reference>